<reference evidence="1" key="1">
    <citation type="submission" date="2021-06" db="EMBL/GenBank/DDBJ databases">
        <authorList>
            <person name="Hodson N. C."/>
            <person name="Mongue J. A."/>
            <person name="Jaron S. K."/>
        </authorList>
    </citation>
    <scope>NUCLEOTIDE SEQUENCE</scope>
</reference>
<accession>A0A8J2P162</accession>
<dbReference type="OrthoDB" id="8296878at2759"/>
<evidence type="ECO:0000313" key="2">
    <source>
        <dbReference type="Proteomes" id="UP000708208"/>
    </source>
</evidence>
<dbReference type="EMBL" id="CAJVCH010067672">
    <property type="protein sequence ID" value="CAG7720139.1"/>
    <property type="molecule type" value="Genomic_DNA"/>
</dbReference>
<dbReference type="AlphaFoldDB" id="A0A8J2P162"/>
<organism evidence="1 2">
    <name type="scientific">Allacma fusca</name>
    <dbReference type="NCBI Taxonomy" id="39272"/>
    <lineage>
        <taxon>Eukaryota</taxon>
        <taxon>Metazoa</taxon>
        <taxon>Ecdysozoa</taxon>
        <taxon>Arthropoda</taxon>
        <taxon>Hexapoda</taxon>
        <taxon>Collembola</taxon>
        <taxon>Symphypleona</taxon>
        <taxon>Sminthuridae</taxon>
        <taxon>Allacma</taxon>
    </lineage>
</organism>
<protein>
    <submittedName>
        <fullName evidence="1">Uncharacterized protein</fullName>
    </submittedName>
</protein>
<keyword evidence="2" id="KW-1185">Reference proteome</keyword>
<name>A0A8J2P162_9HEXA</name>
<sequence length="38" mass="4503">MWDKLYKDLVNCKPKKIDLLAHAYEIYAMVEKEAFTSP</sequence>
<feature type="non-terminal residue" evidence="1">
    <location>
        <position position="1"/>
    </location>
</feature>
<dbReference type="Proteomes" id="UP000708208">
    <property type="component" value="Unassembled WGS sequence"/>
</dbReference>
<evidence type="ECO:0000313" key="1">
    <source>
        <dbReference type="EMBL" id="CAG7720139.1"/>
    </source>
</evidence>
<comment type="caution">
    <text evidence="1">The sequence shown here is derived from an EMBL/GenBank/DDBJ whole genome shotgun (WGS) entry which is preliminary data.</text>
</comment>
<proteinExistence type="predicted"/>
<gene>
    <name evidence="1" type="ORF">AFUS01_LOCUS9425</name>
</gene>